<accession>A0A2P2SX67</accession>
<protein>
    <submittedName>
        <fullName evidence="3">Uncharacterized protein</fullName>
    </submittedName>
</protein>
<dbReference type="EMBL" id="KV460206">
    <property type="protein sequence ID" value="OBU01458.1"/>
    <property type="molecule type" value="Genomic_DNA"/>
</dbReference>
<feature type="chain" id="PRO_5015122160" evidence="2">
    <location>
        <begin position="18"/>
        <end position="257"/>
    </location>
</feature>
<dbReference type="OrthoDB" id="5409186at2759"/>
<keyword evidence="2" id="KW-0732">Signal</keyword>
<evidence type="ECO:0000256" key="2">
    <source>
        <dbReference type="SAM" id="SignalP"/>
    </source>
</evidence>
<evidence type="ECO:0000313" key="4">
    <source>
        <dbReference type="Proteomes" id="UP000091956"/>
    </source>
</evidence>
<dbReference type="RefSeq" id="XP_018135190.1">
    <property type="nucleotide sequence ID" value="XM_018269610.2"/>
</dbReference>
<reference evidence="4" key="2">
    <citation type="journal article" date="2018" name="Nat. Commun.">
        <title>Extreme sensitivity to ultraviolet light in the fungal pathogen causing white-nose syndrome of bats.</title>
        <authorList>
            <person name="Palmer J.M."/>
            <person name="Drees K.P."/>
            <person name="Foster J.T."/>
            <person name="Lindner D.L."/>
        </authorList>
    </citation>
    <scope>NUCLEOTIDE SEQUENCE [LARGE SCALE GENOMIC DNA]</scope>
    <source>
        <strain evidence="4">UAMH 10579</strain>
    </source>
</reference>
<feature type="compositionally biased region" description="Low complexity" evidence="1">
    <location>
        <begin position="192"/>
        <end position="204"/>
    </location>
</feature>
<dbReference type="Proteomes" id="UP000091956">
    <property type="component" value="Unassembled WGS sequence"/>
</dbReference>
<gene>
    <name evidence="3" type="ORF">VE01_00077</name>
</gene>
<dbReference type="AlphaFoldDB" id="A0A2P2SX67"/>
<evidence type="ECO:0000313" key="3">
    <source>
        <dbReference type="EMBL" id="OBU01458.1"/>
    </source>
</evidence>
<proteinExistence type="predicted"/>
<feature type="signal peptide" evidence="2">
    <location>
        <begin position="1"/>
        <end position="17"/>
    </location>
</feature>
<organism evidence="3 4">
    <name type="scientific">Pseudogymnoascus verrucosus</name>
    <dbReference type="NCBI Taxonomy" id="342668"/>
    <lineage>
        <taxon>Eukaryota</taxon>
        <taxon>Fungi</taxon>
        <taxon>Dikarya</taxon>
        <taxon>Ascomycota</taxon>
        <taxon>Pezizomycotina</taxon>
        <taxon>Leotiomycetes</taxon>
        <taxon>Thelebolales</taxon>
        <taxon>Thelebolaceae</taxon>
        <taxon>Pseudogymnoascus</taxon>
    </lineage>
</organism>
<name>A0A2P2SX67_9PEZI</name>
<feature type="region of interest" description="Disordered" evidence="1">
    <location>
        <begin position="185"/>
        <end position="204"/>
    </location>
</feature>
<evidence type="ECO:0000256" key="1">
    <source>
        <dbReference type="SAM" id="MobiDB-lite"/>
    </source>
</evidence>
<dbReference type="GeneID" id="28833463"/>
<sequence length="257" mass="25554">MHIFIPLLFLLPSLASAAFPKLQPGYSSNDGLLAARAGCTTHSTCDECYGDGYVICAEHYCFAPGKGQQCCVDGSYCIAASNDCCNSIGGPGKTGHAGVPAPLPTDFEMPTATGHGPGAIVTCSASNAIHNDGLECCKLYNTTWSFCPESVGCYLPGVQTCCTDGSICEGKECCGLVDAKATTPFPSGAKQTSSSSDAGTSGSMTTAGLGGVTTAKVTDGGPAGTGVSTSTPTGAAVTNALSGAMVVAMGVLGVAML</sequence>
<reference evidence="3 4" key="1">
    <citation type="submission" date="2016-03" db="EMBL/GenBank/DDBJ databases">
        <title>Comparative genomics of Pseudogymnoascus destructans, the fungus causing white-nose syndrome of bats.</title>
        <authorList>
            <person name="Palmer J.M."/>
            <person name="Drees K.P."/>
            <person name="Foster J.T."/>
            <person name="Lindner D.L."/>
        </authorList>
    </citation>
    <scope>NUCLEOTIDE SEQUENCE [LARGE SCALE GENOMIC DNA]</scope>
    <source>
        <strain evidence="3 4">UAMH 10579</strain>
    </source>
</reference>
<keyword evidence="4" id="KW-1185">Reference proteome</keyword>